<feature type="compositionally biased region" description="Polar residues" evidence="1">
    <location>
        <begin position="395"/>
        <end position="413"/>
    </location>
</feature>
<organism evidence="2 3">
    <name type="scientific">Marasmius tenuissimus</name>
    <dbReference type="NCBI Taxonomy" id="585030"/>
    <lineage>
        <taxon>Eukaryota</taxon>
        <taxon>Fungi</taxon>
        <taxon>Dikarya</taxon>
        <taxon>Basidiomycota</taxon>
        <taxon>Agaricomycotina</taxon>
        <taxon>Agaricomycetes</taxon>
        <taxon>Agaricomycetidae</taxon>
        <taxon>Agaricales</taxon>
        <taxon>Marasmiineae</taxon>
        <taxon>Marasmiaceae</taxon>
        <taxon>Marasmius</taxon>
    </lineage>
</organism>
<keyword evidence="3" id="KW-1185">Reference proteome</keyword>
<feature type="region of interest" description="Disordered" evidence="1">
    <location>
        <begin position="847"/>
        <end position="904"/>
    </location>
</feature>
<feature type="compositionally biased region" description="Low complexity" evidence="1">
    <location>
        <begin position="871"/>
        <end position="884"/>
    </location>
</feature>
<evidence type="ECO:0000313" key="2">
    <source>
        <dbReference type="EMBL" id="KAL0071316.1"/>
    </source>
</evidence>
<accession>A0ABR3ABH6</accession>
<feature type="compositionally biased region" description="Low complexity" evidence="1">
    <location>
        <begin position="848"/>
        <end position="860"/>
    </location>
</feature>
<feature type="compositionally biased region" description="Polar residues" evidence="1">
    <location>
        <begin position="43"/>
        <end position="55"/>
    </location>
</feature>
<protein>
    <recommendedName>
        <fullName evidence="4">F-box domain-containing protein</fullName>
    </recommendedName>
</protein>
<feature type="region of interest" description="Disordered" evidence="1">
    <location>
        <begin position="359"/>
        <end position="524"/>
    </location>
</feature>
<gene>
    <name evidence="2" type="ORF">AAF712_001172</name>
</gene>
<evidence type="ECO:0000256" key="1">
    <source>
        <dbReference type="SAM" id="MobiDB-lite"/>
    </source>
</evidence>
<feature type="compositionally biased region" description="Basic and acidic residues" evidence="1">
    <location>
        <begin position="594"/>
        <end position="606"/>
    </location>
</feature>
<evidence type="ECO:0000313" key="3">
    <source>
        <dbReference type="Proteomes" id="UP001437256"/>
    </source>
</evidence>
<feature type="compositionally biased region" description="Basic residues" evidence="1">
    <location>
        <begin position="1082"/>
        <end position="1092"/>
    </location>
</feature>
<proteinExistence type="predicted"/>
<feature type="compositionally biased region" description="Low complexity" evidence="1">
    <location>
        <begin position="483"/>
        <end position="495"/>
    </location>
</feature>
<feature type="compositionally biased region" description="Polar residues" evidence="1">
    <location>
        <begin position="620"/>
        <end position="629"/>
    </location>
</feature>
<feature type="region of interest" description="Disordered" evidence="1">
    <location>
        <begin position="1071"/>
        <end position="1094"/>
    </location>
</feature>
<dbReference type="EMBL" id="JBBXMP010000003">
    <property type="protein sequence ID" value="KAL0071316.1"/>
    <property type="molecule type" value="Genomic_DNA"/>
</dbReference>
<comment type="caution">
    <text evidence="2">The sequence shown here is derived from an EMBL/GenBank/DDBJ whole genome shotgun (WGS) entry which is preliminary data.</text>
</comment>
<feature type="region of interest" description="Disordered" evidence="1">
    <location>
        <begin position="1"/>
        <end position="278"/>
    </location>
</feature>
<feature type="compositionally biased region" description="Pro residues" evidence="1">
    <location>
        <begin position="299"/>
        <end position="308"/>
    </location>
</feature>
<feature type="region of interest" description="Disordered" evidence="1">
    <location>
        <begin position="547"/>
        <end position="684"/>
    </location>
</feature>
<feature type="compositionally biased region" description="Basic and acidic residues" evidence="1">
    <location>
        <begin position="555"/>
        <end position="570"/>
    </location>
</feature>
<feature type="compositionally biased region" description="Low complexity" evidence="1">
    <location>
        <begin position="458"/>
        <end position="469"/>
    </location>
</feature>
<sequence length="1186" mass="129199">MAGFLRKKSKVSDPPAKSSPSRPLEPSPTAASPPTTPLFARFASSQPNDGPSNAQKPMVSSPMMLSSHKESSSPTKRHVSAGQPMQYGAVGREGPGTGTGAVPSSFDAENATRTARSVSAQSPNPSAGRTRIVSPPIQEMPPSRTSNVEKPLPSIIPGEPPQQYSATNRMNGKVSPSTSPVSPQKRSTSINSQAIPTESRSSMVKPTGVSSNGRRTSTDFSVVPTQSPGQNGYRNLPRKSSNQDLTQSQGIRIPSSNINHGFHDHAGTPPSHAGAAAMPPSAFRDLWLRSANAASIVPTPTPPPPQETPSPKISRKPSHQGLAPVEQPSVKMIGPPANGPMRGKPLIFSAVANVDVVTPSPPVPPARAPTNGYGPTSAELAKSYPSPPIEYASIHPSTQHQNASSSFSPQPASVQRPITHIDSNEPTRSHLTTSPRGRPPASYVSPESPQQQSKRHSQASSRKVSSASRLPESQSHSHRTLTKPRPTTPTKQRPSTPKHRPVTPVSPESSTRKIETVTSPERNNAAVLSAALYDDDPFAKTEVVKLVRPSTASSSRDELPPPPAPKDKDLTNSNTSFAPRMDDPSPISLSMEPEAYRDTVFRHEPTPTEGFDASEPIRPSTGSRSVRNSQEYRKAVEPAQAIDVEAPRPVTPPPPPSRSQVPPTPATPEEYRTARTRRRGDKLAVKEVPDAVKSLPVREDRPAEPFPLRLLVVEPAVLSSLLSYLSFYEWCTLLCLSKGIRATLWESPQLKEEVLERYLDTVGYSRWTWPEQEPLTLSLEDLHSYMRGVSLPTHEYARASELVLQARSSAPSERDESVFEREMQLVQATRAYNRVLLRLRVQAEKEASNPSFSSMSPSSFKGNQSPRYPGSQPSSRAPSPTRSSFSHHHGNGANNQPIPPLPNFSALSSAGRSPLYRLRRAPLLRVFVPSPEGDWLSDNSVLECEAELKRAGIRNLIRFGDVVWDIAVGDEGNVGRMIWDGKYLVDLDYTYSTVGDLPKYIPALAFPPSYFHRVIRTGPSSSNPIVRMDLGPWGPEIAANLQLLQDRVRTETPQGSYHNVVRWVHRSSFVIRPSHGGGPSHNGKRSASRTRPTRIPIPDWNNLFVDAGWYGTIVVETEGTNESLADLQDRCGPGAFPPRAAGIVAPKTANGKEREKDSKLVYRILRERSRPGEIWIRAASAKERLM</sequence>
<feature type="compositionally biased region" description="Polar residues" evidence="1">
    <location>
        <begin position="162"/>
        <end position="259"/>
    </location>
</feature>
<feature type="compositionally biased region" description="Polar residues" evidence="1">
    <location>
        <begin position="111"/>
        <end position="127"/>
    </location>
</feature>
<feature type="region of interest" description="Disordered" evidence="1">
    <location>
        <begin position="295"/>
        <end position="339"/>
    </location>
</feature>
<feature type="compositionally biased region" description="Pro residues" evidence="1">
    <location>
        <begin position="649"/>
        <end position="666"/>
    </location>
</feature>
<dbReference type="Proteomes" id="UP001437256">
    <property type="component" value="Unassembled WGS sequence"/>
</dbReference>
<name>A0ABR3ABH6_9AGAR</name>
<evidence type="ECO:0008006" key="4">
    <source>
        <dbReference type="Google" id="ProtNLM"/>
    </source>
</evidence>
<reference evidence="2 3" key="1">
    <citation type="submission" date="2024-05" db="EMBL/GenBank/DDBJ databases">
        <title>A draft genome resource for the thread blight pathogen Marasmius tenuissimus strain MS-2.</title>
        <authorList>
            <person name="Yulfo-Soto G.E."/>
            <person name="Baruah I.K."/>
            <person name="Amoako-Attah I."/>
            <person name="Bukari Y."/>
            <person name="Meinhardt L.W."/>
            <person name="Bailey B.A."/>
            <person name="Cohen S.P."/>
        </authorList>
    </citation>
    <scope>NUCLEOTIDE SEQUENCE [LARGE SCALE GENOMIC DNA]</scope>
    <source>
        <strain evidence="2 3">MS-2</strain>
    </source>
</reference>